<organism evidence="1 2">
    <name type="scientific">Araneus ventricosus</name>
    <name type="common">Orbweaver spider</name>
    <name type="synonym">Epeira ventricosa</name>
    <dbReference type="NCBI Taxonomy" id="182803"/>
    <lineage>
        <taxon>Eukaryota</taxon>
        <taxon>Metazoa</taxon>
        <taxon>Ecdysozoa</taxon>
        <taxon>Arthropoda</taxon>
        <taxon>Chelicerata</taxon>
        <taxon>Arachnida</taxon>
        <taxon>Araneae</taxon>
        <taxon>Araneomorphae</taxon>
        <taxon>Entelegynae</taxon>
        <taxon>Araneoidea</taxon>
        <taxon>Araneidae</taxon>
        <taxon>Araneus</taxon>
    </lineage>
</organism>
<keyword evidence="2" id="KW-1185">Reference proteome</keyword>
<name>A0A4Y2JKD1_ARAVE</name>
<dbReference type="EMBL" id="BGPR01003653">
    <property type="protein sequence ID" value="GBM90811.1"/>
    <property type="molecule type" value="Genomic_DNA"/>
</dbReference>
<proteinExistence type="predicted"/>
<gene>
    <name evidence="1" type="ORF">AVEN_42530_1</name>
</gene>
<protein>
    <submittedName>
        <fullName evidence="1">Uncharacterized protein</fullName>
    </submittedName>
</protein>
<reference evidence="1 2" key="1">
    <citation type="journal article" date="2019" name="Sci. Rep.">
        <title>Orb-weaving spider Araneus ventricosus genome elucidates the spidroin gene catalogue.</title>
        <authorList>
            <person name="Kono N."/>
            <person name="Nakamura H."/>
            <person name="Ohtoshi R."/>
            <person name="Moran D.A.P."/>
            <person name="Shinohara A."/>
            <person name="Yoshida Y."/>
            <person name="Fujiwara M."/>
            <person name="Mori M."/>
            <person name="Tomita M."/>
            <person name="Arakawa K."/>
        </authorList>
    </citation>
    <scope>NUCLEOTIDE SEQUENCE [LARGE SCALE GENOMIC DNA]</scope>
</reference>
<sequence length="117" mass="13232">MEFLAPLVRKHLGVHLLTSSWNRISADMNRNSFDYGGFCETIDEKLPIVIEPPEVGSQFDYVSFMDLYDYVQKVPELFKYFPNVNELCRFPQLKGGVSCDSLVGTVSAIPNAYRACA</sequence>
<evidence type="ECO:0000313" key="2">
    <source>
        <dbReference type="Proteomes" id="UP000499080"/>
    </source>
</evidence>
<dbReference type="Proteomes" id="UP000499080">
    <property type="component" value="Unassembled WGS sequence"/>
</dbReference>
<comment type="caution">
    <text evidence="1">The sequence shown here is derived from an EMBL/GenBank/DDBJ whole genome shotgun (WGS) entry which is preliminary data.</text>
</comment>
<dbReference type="AlphaFoldDB" id="A0A4Y2JKD1"/>
<accession>A0A4Y2JKD1</accession>
<evidence type="ECO:0000313" key="1">
    <source>
        <dbReference type="EMBL" id="GBM90811.1"/>
    </source>
</evidence>